<keyword evidence="6" id="KW-1185">Reference proteome</keyword>
<gene>
    <name evidence="5" type="ORF">VTJ49DRAFT_6085</name>
</gene>
<keyword evidence="2" id="KW-0040">ANK repeat</keyword>
<feature type="domain" description="Nephrocystin 3-like N-terminal" evidence="4">
    <location>
        <begin position="538"/>
        <end position="702"/>
    </location>
</feature>
<dbReference type="Gene3D" id="3.40.50.300">
    <property type="entry name" value="P-loop containing nucleotide triphosphate hydrolases"/>
    <property type="match status" value="1"/>
</dbReference>
<evidence type="ECO:0000313" key="6">
    <source>
        <dbReference type="Proteomes" id="UP001583172"/>
    </source>
</evidence>
<dbReference type="Pfam" id="PF00023">
    <property type="entry name" value="Ank"/>
    <property type="match status" value="2"/>
</dbReference>
<dbReference type="Gene3D" id="1.25.40.20">
    <property type="entry name" value="Ankyrin repeat-containing domain"/>
    <property type="match status" value="3"/>
</dbReference>
<dbReference type="InterPro" id="IPR036770">
    <property type="entry name" value="Ankyrin_rpt-contain_sf"/>
</dbReference>
<reference evidence="5 6" key="1">
    <citation type="journal article" date="2024" name="Commun. Biol.">
        <title>Comparative genomic analysis of thermophilic fungi reveals convergent evolutionary adaptations and gene losses.</title>
        <authorList>
            <person name="Steindorff A.S."/>
            <person name="Aguilar-Pontes M.V."/>
            <person name="Robinson A.J."/>
            <person name="Andreopoulos B."/>
            <person name="LaButti K."/>
            <person name="Kuo A."/>
            <person name="Mondo S."/>
            <person name="Riley R."/>
            <person name="Otillar R."/>
            <person name="Haridas S."/>
            <person name="Lipzen A."/>
            <person name="Grimwood J."/>
            <person name="Schmutz J."/>
            <person name="Clum A."/>
            <person name="Reid I.D."/>
            <person name="Moisan M.C."/>
            <person name="Butler G."/>
            <person name="Nguyen T.T.M."/>
            <person name="Dewar K."/>
            <person name="Conant G."/>
            <person name="Drula E."/>
            <person name="Henrissat B."/>
            <person name="Hansel C."/>
            <person name="Singer S."/>
            <person name="Hutchinson M.I."/>
            <person name="de Vries R.P."/>
            <person name="Natvig D.O."/>
            <person name="Powell A.J."/>
            <person name="Tsang A."/>
            <person name="Grigoriev I.V."/>
        </authorList>
    </citation>
    <scope>NUCLEOTIDE SEQUENCE [LARGE SCALE GENOMIC DNA]</scope>
    <source>
        <strain evidence="5 6">CBS 620.91</strain>
    </source>
</reference>
<protein>
    <submittedName>
        <fullName evidence="5">Uncharacterized protein</fullName>
    </submittedName>
</protein>
<dbReference type="Pfam" id="PF24883">
    <property type="entry name" value="NPHP3_N"/>
    <property type="match status" value="1"/>
</dbReference>
<dbReference type="PROSITE" id="PS50088">
    <property type="entry name" value="ANK_REPEAT"/>
    <property type="match status" value="2"/>
</dbReference>
<dbReference type="SMART" id="SM00248">
    <property type="entry name" value="ANK"/>
    <property type="match status" value="8"/>
</dbReference>
<dbReference type="Proteomes" id="UP001583172">
    <property type="component" value="Unassembled WGS sequence"/>
</dbReference>
<dbReference type="SUPFAM" id="SSF52540">
    <property type="entry name" value="P-loop containing nucleoside triphosphate hydrolases"/>
    <property type="match status" value="1"/>
</dbReference>
<comment type="caution">
    <text evidence="5">The sequence shown here is derived from an EMBL/GenBank/DDBJ whole genome shotgun (WGS) entry which is preliminary data.</text>
</comment>
<name>A0ABR3V2D8_HUMIN</name>
<dbReference type="InterPro" id="IPR054471">
    <property type="entry name" value="GPIID_WHD"/>
</dbReference>
<evidence type="ECO:0000259" key="4">
    <source>
        <dbReference type="Pfam" id="PF24883"/>
    </source>
</evidence>
<feature type="repeat" description="ANK" evidence="2">
    <location>
        <begin position="1066"/>
        <end position="1099"/>
    </location>
</feature>
<dbReference type="SUPFAM" id="SSF48403">
    <property type="entry name" value="Ankyrin repeat"/>
    <property type="match status" value="2"/>
</dbReference>
<keyword evidence="1" id="KW-0677">Repeat</keyword>
<proteinExistence type="predicted"/>
<dbReference type="EMBL" id="JAZGSY010000538">
    <property type="protein sequence ID" value="KAL1835780.1"/>
    <property type="molecule type" value="Genomic_DNA"/>
</dbReference>
<dbReference type="InterPro" id="IPR002110">
    <property type="entry name" value="Ankyrin_rpt"/>
</dbReference>
<dbReference type="Pfam" id="PF22939">
    <property type="entry name" value="WHD_GPIID"/>
    <property type="match status" value="1"/>
</dbReference>
<evidence type="ECO:0000259" key="3">
    <source>
        <dbReference type="Pfam" id="PF22939"/>
    </source>
</evidence>
<evidence type="ECO:0000313" key="5">
    <source>
        <dbReference type="EMBL" id="KAL1835780.1"/>
    </source>
</evidence>
<accession>A0ABR3V2D8</accession>
<dbReference type="PANTHER" id="PTHR10039">
    <property type="entry name" value="AMELOGENIN"/>
    <property type="match status" value="1"/>
</dbReference>
<dbReference type="InterPro" id="IPR056884">
    <property type="entry name" value="NPHP3-like_N"/>
</dbReference>
<feature type="repeat" description="ANK" evidence="2">
    <location>
        <begin position="1032"/>
        <end position="1065"/>
    </location>
</feature>
<evidence type="ECO:0000256" key="1">
    <source>
        <dbReference type="ARBA" id="ARBA00022737"/>
    </source>
</evidence>
<dbReference type="Pfam" id="PF12796">
    <property type="entry name" value="Ank_2"/>
    <property type="match status" value="2"/>
</dbReference>
<organism evidence="5 6">
    <name type="scientific">Humicola insolens</name>
    <name type="common">Soft-rot fungus</name>
    <dbReference type="NCBI Taxonomy" id="85995"/>
    <lineage>
        <taxon>Eukaryota</taxon>
        <taxon>Fungi</taxon>
        <taxon>Dikarya</taxon>
        <taxon>Ascomycota</taxon>
        <taxon>Pezizomycotina</taxon>
        <taxon>Sordariomycetes</taxon>
        <taxon>Sordariomycetidae</taxon>
        <taxon>Sordariales</taxon>
        <taxon>Chaetomiaceae</taxon>
        <taxon>Mycothermus</taxon>
    </lineage>
</organism>
<feature type="domain" description="GPI inositol-deacylase winged helix" evidence="3">
    <location>
        <begin position="823"/>
        <end position="899"/>
    </location>
</feature>
<sequence length="1247" mass="136877">MSFASSSFDGTVQELPLIETNHHREFRAVTVKHRKLGGKRGKAVRVFSKLFVTASLFYDAVSNDDDDSYSMLSEPSTISSAVNSWVSHWGVQVGDYLWELHTDSKHAKTLSMQRLTREQIWKADVGEIVIGYTNMTDEEIHIEALGAFSDMKCRHGGKYDEFENNCQDFVSLHVLRMRTAALFWYSEGVAVNSIAFIFRSVNDAVDGSAAAGYPHDTSPLSSSSFSTFSLAHELAMIMDLPDRTGFGAPVAASQQPMPSAGVRWTLVFVWQVPVMMMSYSIVGFLVGLIVYVTAPLYNEEVVFDGASKSAIMFLGSPPAPVFKFISPPSLSPPLLSTPTVPSDSASPLVNPFVFGAAPEFFSATKLLELFSKLYSNWKDAPDDTRKFVLELQSLRVILSEVDRNANSNPEFARAFHGRHSALLSELDPLHNTDTAALIGACETELRVLLEKLKKREGGHQFGWERIKAVLDTRTYLEVKKGREEQMQNHRAYIHGFNSLGRRVDNAEAQREREEVLNWLAPSDYSQHHADILRRRQPGTGQWFLDSPQFQKWLSNMPQILFCPGIPGAGKTFIVAAVIDYLQRRFHGNPRIGVAFLYCNFRRKHEQQAEDLIANLLKQLAGGIFPLPQPVTALHRSNSRPSLEKLLGALSDVAALYEDGVFVVVDALDECQLSEMNRSRFLSGLLKFQSASGSRANLLATSRPRIPDIVTHFEGHPTLDISAHTGDIEEYLRGHMDQLGGCVVKRSDLQQEIIDCIVNAADGMFLLAHLFLQSLTDKLTITAIRKALAQLRRQRSASAGEQRLALLSLAYDSAMERINGQMDGHRALAHHVLSWIICAERPLVTSEVQHAWAVGDSKDALDQDNLPGVEDMISVCCGLVTIDAESGVIRLVHYTTQEYFERTLDRWFPGAHQTIAETPMNESLLNQLSTDVVAFHLISVFGLSGVLRRLLARAASADPDQKDSLGVTPLMEAAGRGHADFVCFLLSSGKVNPDSTSQDGASALLYGAVSGSAEVVSALLATGHVDINRRGPVGNTPLILAAADGYAAVVQLLLANENIDVNVVNDDGETALLCAARGGHNAVVQLLLANENIDVNVVDDDRETALLYAARGGHVAMVQSLLAKENIDVNVFNTYDDTALISAIPQMYTAVVELLVAHKDIELNRNPGRRTSKSPLCTAAERGFLEGVQILLKTGRVDVNETDPTRISPTLAAAGRAHLEVVKALLATGQVDVNAQDKQGYTILHPLA</sequence>
<dbReference type="PANTHER" id="PTHR10039:SF15">
    <property type="entry name" value="NACHT DOMAIN-CONTAINING PROTEIN"/>
    <property type="match status" value="1"/>
</dbReference>
<evidence type="ECO:0000256" key="2">
    <source>
        <dbReference type="PROSITE-ProRule" id="PRU00023"/>
    </source>
</evidence>
<dbReference type="InterPro" id="IPR027417">
    <property type="entry name" value="P-loop_NTPase"/>
</dbReference>